<keyword evidence="2" id="KW-1185">Reference proteome</keyword>
<dbReference type="RefSeq" id="WP_090727527.1">
    <property type="nucleotide sequence ID" value="NZ_JBHTKX010000008.1"/>
</dbReference>
<organism evidence="1 2">
    <name type="scientific">Paenibacillus provencensis</name>
    <dbReference type="NCBI Taxonomy" id="441151"/>
    <lineage>
        <taxon>Bacteria</taxon>
        <taxon>Bacillati</taxon>
        <taxon>Bacillota</taxon>
        <taxon>Bacilli</taxon>
        <taxon>Bacillales</taxon>
        <taxon>Paenibacillaceae</taxon>
        <taxon>Paenibacillus</taxon>
    </lineage>
</organism>
<gene>
    <name evidence="1" type="ORF">ACFQ3J_24750</name>
</gene>
<name>A0ABW3PZ13_9BACL</name>
<evidence type="ECO:0000313" key="1">
    <source>
        <dbReference type="EMBL" id="MFD1131335.1"/>
    </source>
</evidence>
<protein>
    <submittedName>
        <fullName evidence="1">Uncharacterized protein</fullName>
    </submittedName>
</protein>
<dbReference type="EMBL" id="JBHTKX010000008">
    <property type="protein sequence ID" value="MFD1131335.1"/>
    <property type="molecule type" value="Genomic_DNA"/>
</dbReference>
<proteinExistence type="predicted"/>
<reference evidence="2" key="1">
    <citation type="journal article" date="2019" name="Int. J. Syst. Evol. Microbiol.">
        <title>The Global Catalogue of Microorganisms (GCM) 10K type strain sequencing project: providing services to taxonomists for standard genome sequencing and annotation.</title>
        <authorList>
            <consortium name="The Broad Institute Genomics Platform"/>
            <consortium name="The Broad Institute Genome Sequencing Center for Infectious Disease"/>
            <person name="Wu L."/>
            <person name="Ma J."/>
        </authorList>
    </citation>
    <scope>NUCLEOTIDE SEQUENCE [LARGE SCALE GENOMIC DNA]</scope>
    <source>
        <strain evidence="2">CCUG 53519</strain>
    </source>
</reference>
<comment type="caution">
    <text evidence="1">The sequence shown here is derived from an EMBL/GenBank/DDBJ whole genome shotgun (WGS) entry which is preliminary data.</text>
</comment>
<accession>A0ABW3PZ13</accession>
<sequence length="225" mass="25916">MNAGSLSFYFLSTRSGKVLGAKINYKKAISYLTKDLHVEWVHNPFLDRMSLTHYTSAAIKNEGKIEIYGEMYTIDEMEKLSTETEGRISEFTFGPGGSEGYILLLKMESCQILKAKTFDRNTFELFMNWVNALESSNYEENYRKLYEAVPVGSILYVVDLKASEKRILPYRLERYDPPTSDEYPFRLVDVSPGSSGTYLLSKGWESWSNIFYRIEDAIAFLNNNN</sequence>
<dbReference type="Proteomes" id="UP001597169">
    <property type="component" value="Unassembled WGS sequence"/>
</dbReference>
<evidence type="ECO:0000313" key="2">
    <source>
        <dbReference type="Proteomes" id="UP001597169"/>
    </source>
</evidence>